<reference evidence="1" key="2">
    <citation type="journal article" date="2015" name="Fish Shellfish Immunol.">
        <title>Early steps in the European eel (Anguilla anguilla)-Vibrio vulnificus interaction in the gills: Role of the RtxA13 toxin.</title>
        <authorList>
            <person name="Callol A."/>
            <person name="Pajuelo D."/>
            <person name="Ebbesson L."/>
            <person name="Teles M."/>
            <person name="MacKenzie S."/>
            <person name="Amaro C."/>
        </authorList>
    </citation>
    <scope>NUCLEOTIDE SEQUENCE</scope>
</reference>
<evidence type="ECO:0000313" key="1">
    <source>
        <dbReference type="EMBL" id="JAH92493.1"/>
    </source>
</evidence>
<reference evidence="1" key="1">
    <citation type="submission" date="2014-11" db="EMBL/GenBank/DDBJ databases">
        <authorList>
            <person name="Amaro Gonzalez C."/>
        </authorList>
    </citation>
    <scope>NUCLEOTIDE SEQUENCE</scope>
</reference>
<protein>
    <submittedName>
        <fullName evidence="1">Uncharacterized protein</fullName>
    </submittedName>
</protein>
<sequence>MVFVFSFVSSNARAYWVNSLGLLYHKCFKRLPDKSRTHWSKLVRWGLSRLCALAHSLILVMFRATQTAHCLFDVSVCTGEGEGFLR</sequence>
<accession>A0A0E9WSM8</accession>
<organism evidence="1">
    <name type="scientific">Anguilla anguilla</name>
    <name type="common">European freshwater eel</name>
    <name type="synonym">Muraena anguilla</name>
    <dbReference type="NCBI Taxonomy" id="7936"/>
    <lineage>
        <taxon>Eukaryota</taxon>
        <taxon>Metazoa</taxon>
        <taxon>Chordata</taxon>
        <taxon>Craniata</taxon>
        <taxon>Vertebrata</taxon>
        <taxon>Euteleostomi</taxon>
        <taxon>Actinopterygii</taxon>
        <taxon>Neopterygii</taxon>
        <taxon>Teleostei</taxon>
        <taxon>Anguilliformes</taxon>
        <taxon>Anguillidae</taxon>
        <taxon>Anguilla</taxon>
    </lineage>
</organism>
<name>A0A0E9WSM8_ANGAN</name>
<proteinExistence type="predicted"/>
<dbReference type="EMBL" id="GBXM01016084">
    <property type="protein sequence ID" value="JAH92493.1"/>
    <property type="molecule type" value="Transcribed_RNA"/>
</dbReference>
<dbReference type="AlphaFoldDB" id="A0A0E9WSM8"/>